<evidence type="ECO:0000313" key="1">
    <source>
        <dbReference type="EMBL" id="AHY45223.1"/>
    </source>
</evidence>
<dbReference type="PATRIC" id="fig|316.97.peg.4574"/>
<organism evidence="1 2">
    <name type="scientific">Stutzerimonas stutzeri</name>
    <name type="common">Pseudomonas stutzeri</name>
    <dbReference type="NCBI Taxonomy" id="316"/>
    <lineage>
        <taxon>Bacteria</taxon>
        <taxon>Pseudomonadati</taxon>
        <taxon>Pseudomonadota</taxon>
        <taxon>Gammaproteobacteria</taxon>
        <taxon>Pseudomonadales</taxon>
        <taxon>Pseudomonadaceae</taxon>
        <taxon>Stutzerimonas</taxon>
    </lineage>
</organism>
<dbReference type="SUPFAM" id="SSF55729">
    <property type="entry name" value="Acyl-CoA N-acyltransferases (Nat)"/>
    <property type="match status" value="1"/>
</dbReference>
<evidence type="ECO:0000313" key="2">
    <source>
        <dbReference type="Proteomes" id="UP000025238"/>
    </source>
</evidence>
<protein>
    <submittedName>
        <fullName evidence="1">GCN5 family acetyltransferase</fullName>
    </submittedName>
</protein>
<dbReference type="AlphaFoldDB" id="A0A023WYR1"/>
<dbReference type="Gene3D" id="3.40.630.30">
    <property type="match status" value="1"/>
</dbReference>
<name>A0A023WYR1_STUST</name>
<dbReference type="GO" id="GO:0016740">
    <property type="term" value="F:transferase activity"/>
    <property type="evidence" value="ECO:0007669"/>
    <property type="project" value="UniProtKB-KW"/>
</dbReference>
<reference evidence="1 2" key="1">
    <citation type="submission" date="2014-03" db="EMBL/GenBank/DDBJ databases">
        <title>Complete genome sequence of Pseudomonas stutzeri 19SMN4.</title>
        <authorList>
            <person name="Brunet-Galmes I."/>
            <person name="Nogales B."/>
            <person name="Busquets A."/>
            <person name="Pena A."/>
            <person name="Gomila M."/>
            <person name="Garcia-Valdes E."/>
            <person name="Lalucat J."/>
            <person name="Bennasar A."/>
            <person name="Bosch R."/>
        </authorList>
    </citation>
    <scope>NUCLEOTIDE SEQUENCE [LARGE SCALE GENOMIC DNA]</scope>
    <source>
        <strain evidence="1 2">19SMN4</strain>
        <plasmid evidence="2">Plasmid pLIB119</plasmid>
    </source>
</reference>
<dbReference type="InterPro" id="IPR016181">
    <property type="entry name" value="Acyl_CoA_acyltransferase"/>
</dbReference>
<keyword evidence="1" id="KW-0808">Transferase</keyword>
<accession>A0A023WYR1</accession>
<dbReference type="EMBL" id="CP007510">
    <property type="protein sequence ID" value="AHY45223.1"/>
    <property type="molecule type" value="Genomic_DNA"/>
</dbReference>
<gene>
    <name evidence="1" type="ORF">UIB01_22830</name>
</gene>
<dbReference type="KEGG" id="pstu:UIB01_22830"/>
<sequence>MPAIADPHVGFVSFQEALRTGEIKLTACESHPELYVLHDTPEPGTQRLTYALVTGATAKAYAVYVLAEPINGKPCFGVGYATGVEYRGQGLATQVVQASMIELQKGLAPKLLVPGFYVEAIVGADNIASQKVAGRALGDNPKKTKDKESGLPALQYVKLLGC</sequence>
<dbReference type="Proteomes" id="UP000025238">
    <property type="component" value="Plasmid pLIB119"/>
</dbReference>
<geneLocation type="plasmid" evidence="1 2">
    <name>pLIB119</name>
</geneLocation>
<keyword evidence="1" id="KW-0614">Plasmid</keyword>
<proteinExistence type="predicted"/>